<evidence type="ECO:0000259" key="1">
    <source>
        <dbReference type="Pfam" id="PF03428"/>
    </source>
</evidence>
<comment type="caution">
    <text evidence="2">The sequence shown here is derived from an EMBL/GenBank/DDBJ whole genome shotgun (WGS) entry which is preliminary data.</text>
</comment>
<proteinExistence type="predicted"/>
<dbReference type="OrthoDB" id="7488837at2"/>
<evidence type="ECO:0000313" key="2">
    <source>
        <dbReference type="EMBL" id="KZL19554.1"/>
    </source>
</evidence>
<dbReference type="AlphaFoldDB" id="A0A165Z6H3"/>
<keyword evidence="3" id="KW-1185">Reference proteome</keyword>
<gene>
    <name evidence="2" type="ORF">PsAD2_01832</name>
</gene>
<protein>
    <recommendedName>
        <fullName evidence="1">Plasmid replication protein C N-terminal domain-containing protein</fullName>
    </recommendedName>
</protein>
<accession>A0A165Z6H3</accession>
<name>A0A165Z6H3_9HYPH</name>
<dbReference type="PATRIC" id="fig|989403.3.peg.1961"/>
<organism evidence="2 3">
    <name type="scientific">Pseudovibrio axinellae</name>
    <dbReference type="NCBI Taxonomy" id="989403"/>
    <lineage>
        <taxon>Bacteria</taxon>
        <taxon>Pseudomonadati</taxon>
        <taxon>Pseudomonadota</taxon>
        <taxon>Alphaproteobacteria</taxon>
        <taxon>Hyphomicrobiales</taxon>
        <taxon>Stappiaceae</taxon>
        <taxon>Pseudovibrio</taxon>
    </lineage>
</organism>
<dbReference type="InterPro" id="IPR005090">
    <property type="entry name" value="RepC_N"/>
</dbReference>
<dbReference type="Pfam" id="PF03428">
    <property type="entry name" value="RP-C"/>
    <property type="match status" value="1"/>
</dbReference>
<sequence>MSLTLTHNGLPEDTARADVLTLIDKFGPAAGLSGTDIKVLKHYVLKVRDDDFQKGRICAVWQRLPVTAQELDLNERAITRAENRLIKAGWLLKTNAPKSRRYGHREKTGDQRIAWTSGINLQPLIDNKVPKLLQLAKEREEAKQELVVLQSDTKRLFGEIRLLSCSEALERALTILPFGRLSRVRGIEQLNNIKTALSSLLSFFKKRSVENPVEERHLGQTKAPSRTDKMSARSKTIQKTHIQNSRSSVVEISLQRCLDHAHPDVLENMHILGGYTLANFIETASLLRRQLRISDENWAQACQKLSRPIAATLASILYKNHQLPVEHSAHVKFGNACFDQLVRKAVAEPQFLSRLFFRNDFWGQPS</sequence>
<dbReference type="RefSeq" id="WP_068005067.1">
    <property type="nucleotide sequence ID" value="NZ_FOFM01000002.1"/>
</dbReference>
<dbReference type="Proteomes" id="UP000076577">
    <property type="component" value="Unassembled WGS sequence"/>
</dbReference>
<dbReference type="STRING" id="989403.SAMN05421798_102393"/>
<dbReference type="EMBL" id="LMCB01000013">
    <property type="protein sequence ID" value="KZL19554.1"/>
    <property type="molecule type" value="Genomic_DNA"/>
</dbReference>
<reference evidence="2 3" key="1">
    <citation type="journal article" date="2016" name="Front. Microbiol.">
        <title>Comparative Genomic Analysis Reveals a Diverse Repertoire of Genes Involved in Prokaryote-Eukaryote Interactions within the Pseudovibrio Genus.</title>
        <authorList>
            <person name="Romano S."/>
            <person name="Fernandez-Guerra A."/>
            <person name="Reen F.J."/>
            <person name="Glockner F.O."/>
            <person name="Crowley S.P."/>
            <person name="O'Sullivan O."/>
            <person name="Cotter P.D."/>
            <person name="Adams C."/>
            <person name="Dobson A.D."/>
            <person name="O'Gara F."/>
        </authorList>
    </citation>
    <scope>NUCLEOTIDE SEQUENCE [LARGE SCALE GENOMIC DNA]</scope>
    <source>
        <strain evidence="2 3">Ad2</strain>
    </source>
</reference>
<evidence type="ECO:0000313" key="3">
    <source>
        <dbReference type="Proteomes" id="UP000076577"/>
    </source>
</evidence>
<feature type="domain" description="Plasmid replication protein C N-terminal" evidence="1">
    <location>
        <begin position="9"/>
        <end position="151"/>
    </location>
</feature>